<dbReference type="STRING" id="329726.AM1_0324"/>
<accession>B0C9U4</accession>
<dbReference type="AlphaFoldDB" id="B0C9U4"/>
<dbReference type="EMBL" id="CP000828">
    <property type="protein sequence ID" value="ABW25384.1"/>
    <property type="molecule type" value="Genomic_DNA"/>
</dbReference>
<dbReference type="Proteomes" id="UP000000268">
    <property type="component" value="Chromosome"/>
</dbReference>
<name>B0C9U4_ACAM1</name>
<keyword evidence="2" id="KW-1185">Reference proteome</keyword>
<gene>
    <name evidence="1" type="ordered locus">AM1_0324</name>
</gene>
<sequence length="54" mass="6086">MGTPNFLDVIVVHKRFFDAEPSDVPNSTRFDIPSGGNINRVLLVCDWIKDGLLR</sequence>
<reference evidence="1 2" key="1">
    <citation type="journal article" date="2008" name="Proc. Natl. Acad. Sci. U.S.A.">
        <title>Niche adaptation and genome expansion in the chlorophyll d-producing cyanobacterium Acaryochloris marina.</title>
        <authorList>
            <person name="Swingley W.D."/>
            <person name="Chen M."/>
            <person name="Cheung P.C."/>
            <person name="Conrad A.L."/>
            <person name="Dejesa L.C."/>
            <person name="Hao J."/>
            <person name="Honchak B.M."/>
            <person name="Karbach L.E."/>
            <person name="Kurdoglu A."/>
            <person name="Lahiri S."/>
            <person name="Mastrian S.D."/>
            <person name="Miyashita H."/>
            <person name="Page L."/>
            <person name="Ramakrishna P."/>
            <person name="Satoh S."/>
            <person name="Sattley W.M."/>
            <person name="Shimada Y."/>
            <person name="Taylor H.L."/>
            <person name="Tomo T."/>
            <person name="Tsuchiya T."/>
            <person name="Wang Z.T."/>
            <person name="Raymond J."/>
            <person name="Mimuro M."/>
            <person name="Blankenship R.E."/>
            <person name="Touchman J.W."/>
        </authorList>
    </citation>
    <scope>NUCLEOTIDE SEQUENCE [LARGE SCALE GENOMIC DNA]</scope>
    <source>
        <strain evidence="2">MBIC 11017</strain>
    </source>
</reference>
<dbReference type="HOGENOM" id="CLU_3039278_0_0_3"/>
<proteinExistence type="predicted"/>
<evidence type="ECO:0000313" key="2">
    <source>
        <dbReference type="Proteomes" id="UP000000268"/>
    </source>
</evidence>
<organism evidence="1 2">
    <name type="scientific">Acaryochloris marina (strain MBIC 11017)</name>
    <dbReference type="NCBI Taxonomy" id="329726"/>
    <lineage>
        <taxon>Bacteria</taxon>
        <taxon>Bacillati</taxon>
        <taxon>Cyanobacteriota</taxon>
        <taxon>Cyanophyceae</taxon>
        <taxon>Acaryochloridales</taxon>
        <taxon>Acaryochloridaceae</taxon>
        <taxon>Acaryochloris</taxon>
    </lineage>
</organism>
<dbReference type="KEGG" id="amr:AM1_0324"/>
<evidence type="ECO:0000313" key="1">
    <source>
        <dbReference type="EMBL" id="ABW25384.1"/>
    </source>
</evidence>
<protein>
    <submittedName>
        <fullName evidence="1">Uncharacterized protein</fullName>
    </submittedName>
</protein>